<keyword evidence="3" id="KW-1185">Reference proteome</keyword>
<sequence length="103" mass="10990">MSPTYYDYEDTDEHGYDEAVAAKQRAITAGQAVTIAGQSSMLAKGETKGETPAKGKEEAKEEITTKEASKEKEEGRAVDNTSCSNHGSDVDDDDVGGSKARRS</sequence>
<reference evidence="2 3" key="1">
    <citation type="submission" date="2024-09" db="EMBL/GenBank/DDBJ databases">
        <title>Itraconazole resistance in Madurella fahalii resulting from another homologue of gene encoding cytochrome P450 14-alpha sterol demethylase (CYP51).</title>
        <authorList>
            <person name="Yoshioka I."/>
            <person name="Fahal A.H."/>
            <person name="Kaneko S."/>
            <person name="Yaguchi T."/>
        </authorList>
    </citation>
    <scope>NUCLEOTIDE SEQUENCE [LARGE SCALE GENOMIC DNA]</scope>
    <source>
        <strain evidence="2 3">IFM 68171</strain>
    </source>
</reference>
<accession>A0ABQ0G2V4</accession>
<organism evidence="2 3">
    <name type="scientific">Madurella fahalii</name>
    <dbReference type="NCBI Taxonomy" id="1157608"/>
    <lineage>
        <taxon>Eukaryota</taxon>
        <taxon>Fungi</taxon>
        <taxon>Dikarya</taxon>
        <taxon>Ascomycota</taxon>
        <taxon>Pezizomycotina</taxon>
        <taxon>Sordariomycetes</taxon>
        <taxon>Sordariomycetidae</taxon>
        <taxon>Sordariales</taxon>
        <taxon>Sordariales incertae sedis</taxon>
        <taxon>Madurella</taxon>
    </lineage>
</organism>
<name>A0ABQ0G2V4_9PEZI</name>
<evidence type="ECO:0000313" key="3">
    <source>
        <dbReference type="Proteomes" id="UP001628179"/>
    </source>
</evidence>
<feature type="compositionally biased region" description="Basic and acidic residues" evidence="1">
    <location>
        <begin position="45"/>
        <end position="77"/>
    </location>
</feature>
<dbReference type="EMBL" id="BAAFSV010000001">
    <property type="protein sequence ID" value="GAB1312093.1"/>
    <property type="molecule type" value="Genomic_DNA"/>
</dbReference>
<proteinExistence type="predicted"/>
<comment type="caution">
    <text evidence="2">The sequence shown here is derived from an EMBL/GenBank/DDBJ whole genome shotgun (WGS) entry which is preliminary data.</text>
</comment>
<dbReference type="GeneID" id="98173048"/>
<feature type="region of interest" description="Disordered" evidence="1">
    <location>
        <begin position="37"/>
        <end position="103"/>
    </location>
</feature>
<dbReference type="RefSeq" id="XP_070913826.1">
    <property type="nucleotide sequence ID" value="XM_071057725.1"/>
</dbReference>
<dbReference type="Proteomes" id="UP001628179">
    <property type="component" value="Unassembled WGS sequence"/>
</dbReference>
<protein>
    <submittedName>
        <fullName evidence="2">Uncharacterized protein</fullName>
    </submittedName>
</protein>
<evidence type="ECO:0000256" key="1">
    <source>
        <dbReference type="SAM" id="MobiDB-lite"/>
    </source>
</evidence>
<gene>
    <name evidence="2" type="ORF">MFIFM68171_02303</name>
</gene>
<evidence type="ECO:0000313" key="2">
    <source>
        <dbReference type="EMBL" id="GAB1312093.1"/>
    </source>
</evidence>